<keyword evidence="4" id="KW-0067">ATP-binding</keyword>
<dbReference type="GO" id="GO:0003676">
    <property type="term" value="F:nucleic acid binding"/>
    <property type="evidence" value="ECO:0007669"/>
    <property type="project" value="InterPro"/>
</dbReference>
<dbReference type="SMART" id="SM00490">
    <property type="entry name" value="HELICc"/>
    <property type="match status" value="1"/>
</dbReference>
<proteinExistence type="predicted"/>
<dbReference type="GO" id="GO:0004386">
    <property type="term" value="F:helicase activity"/>
    <property type="evidence" value="ECO:0007669"/>
    <property type="project" value="UniProtKB-KW"/>
</dbReference>
<feature type="domain" description="Helicase ATP-binding" evidence="5">
    <location>
        <begin position="25"/>
        <end position="187"/>
    </location>
</feature>
<sequence>MSIKNIEHKLIVPNTVEVREYQVVLANQAKNSNCLVVLPTGLGKTTVALHVIADYLSKGEGGVLFLAPTKVLVNQHYEFLKNVMKIDDIALITGEDLLVRRKKLWINSIICATPEITRNDIIRKIVDIKQFSLIIFDEAHRAVGDYAYTSIADQFSDTNVRMLGMTATLPSEKEKAKEICGNLRIKEIAERSDSSPDVKPYIQETDTEWILVDLVPEMKIIQRYIKLALDQRYTELRRNGLRLSDNKSLSQLLNARQFVLKQNRRSAKPLFTAIRITYALNIFEAHGVTSFLKFCERTQSKKGAGIKELFEIDPNFTSAINLAKSALSKGIEHPKIIKLVEILSSVESKVLIFSSYRDSVATIHKKLVEMNVKAEILIGKAGQTGLKQDEQVETVQRFKDGITKVLVATRVGEEGLDISDVNLVIFYDNVPSSIRFVQRKGRTGRKDKGRLVVLIAKDTIDEAYYWIGKRKMKSANNMGEKISKELAKNEQVLDDFF</sequence>
<dbReference type="GO" id="GO:0140097">
    <property type="term" value="F:catalytic activity, acting on DNA"/>
    <property type="evidence" value="ECO:0007669"/>
    <property type="project" value="UniProtKB-ARBA"/>
</dbReference>
<dbReference type="PROSITE" id="PS51194">
    <property type="entry name" value="HELICASE_CTER"/>
    <property type="match status" value="1"/>
</dbReference>
<evidence type="ECO:0000256" key="3">
    <source>
        <dbReference type="ARBA" id="ARBA00022806"/>
    </source>
</evidence>
<organism evidence="7">
    <name type="scientific">uncultured marine thaumarchaeote KM3_11_E10</name>
    <dbReference type="NCBI Taxonomy" id="1455991"/>
    <lineage>
        <taxon>Archaea</taxon>
        <taxon>Nitrososphaerota</taxon>
        <taxon>environmental samples</taxon>
    </lineage>
</organism>
<keyword evidence="3 7" id="KW-0347">Helicase</keyword>
<reference evidence="7" key="1">
    <citation type="journal article" date="2014" name="Genome Biol. Evol.">
        <title>Pangenome evidence for extensive interdomain horizontal transfer affecting lineage core and shell genes in uncultured planktonic thaumarchaeota and euryarchaeota.</title>
        <authorList>
            <person name="Deschamps P."/>
            <person name="Zivanovic Y."/>
            <person name="Moreira D."/>
            <person name="Rodriguez-Valera F."/>
            <person name="Lopez-Garcia P."/>
        </authorList>
    </citation>
    <scope>NUCLEOTIDE SEQUENCE</scope>
</reference>
<dbReference type="InterPro" id="IPR001650">
    <property type="entry name" value="Helicase_C-like"/>
</dbReference>
<evidence type="ECO:0000256" key="1">
    <source>
        <dbReference type="ARBA" id="ARBA00022741"/>
    </source>
</evidence>
<dbReference type="GO" id="GO:0016787">
    <property type="term" value="F:hydrolase activity"/>
    <property type="evidence" value="ECO:0007669"/>
    <property type="project" value="UniProtKB-KW"/>
</dbReference>
<dbReference type="Gene3D" id="3.40.50.300">
    <property type="entry name" value="P-loop containing nucleotide triphosphate hydrolases"/>
    <property type="match status" value="2"/>
</dbReference>
<evidence type="ECO:0000259" key="5">
    <source>
        <dbReference type="PROSITE" id="PS51192"/>
    </source>
</evidence>
<dbReference type="InterPro" id="IPR027417">
    <property type="entry name" value="P-loop_NTPase"/>
</dbReference>
<dbReference type="Pfam" id="PF00271">
    <property type="entry name" value="Helicase_C"/>
    <property type="match status" value="1"/>
</dbReference>
<dbReference type="PANTHER" id="PTHR14025:SF20">
    <property type="entry name" value="FANCONI ANEMIA GROUP M PROTEIN"/>
    <property type="match status" value="1"/>
</dbReference>
<dbReference type="SMART" id="SM00487">
    <property type="entry name" value="DEXDc"/>
    <property type="match status" value="1"/>
</dbReference>
<evidence type="ECO:0000256" key="4">
    <source>
        <dbReference type="ARBA" id="ARBA00022840"/>
    </source>
</evidence>
<evidence type="ECO:0000313" key="7">
    <source>
        <dbReference type="EMBL" id="AIE99802.1"/>
    </source>
</evidence>
<protein>
    <submittedName>
        <fullName evidence="7">DEAD/DEAH box helicase domain-containing protein (FANCM)</fullName>
    </submittedName>
</protein>
<dbReference type="PROSITE" id="PS51192">
    <property type="entry name" value="HELICASE_ATP_BIND_1"/>
    <property type="match status" value="1"/>
</dbReference>
<feature type="domain" description="Helicase C-terminal" evidence="6">
    <location>
        <begin position="338"/>
        <end position="494"/>
    </location>
</feature>
<name>A0A075GDM4_9ARCH</name>
<dbReference type="GO" id="GO:0005524">
    <property type="term" value="F:ATP binding"/>
    <property type="evidence" value="ECO:0007669"/>
    <property type="project" value="UniProtKB-KW"/>
</dbReference>
<dbReference type="InterPro" id="IPR011545">
    <property type="entry name" value="DEAD/DEAH_box_helicase_dom"/>
</dbReference>
<keyword evidence="1" id="KW-0547">Nucleotide-binding</keyword>
<gene>
    <name evidence="7" type="primary">FANCM</name>
</gene>
<dbReference type="EMBL" id="KF900573">
    <property type="protein sequence ID" value="AIE99802.1"/>
    <property type="molecule type" value="Genomic_DNA"/>
</dbReference>
<dbReference type="SUPFAM" id="SSF52540">
    <property type="entry name" value="P-loop containing nucleoside triphosphate hydrolases"/>
    <property type="match status" value="1"/>
</dbReference>
<dbReference type="AlphaFoldDB" id="A0A075GDM4"/>
<dbReference type="PANTHER" id="PTHR14025">
    <property type="entry name" value="FANCONI ANEMIA GROUP M FANCM FAMILY MEMBER"/>
    <property type="match status" value="1"/>
</dbReference>
<dbReference type="Gene3D" id="1.20.1320.20">
    <property type="entry name" value="hef helicase domain"/>
    <property type="match status" value="1"/>
</dbReference>
<dbReference type="InterPro" id="IPR014001">
    <property type="entry name" value="Helicase_ATP-bd"/>
</dbReference>
<evidence type="ECO:0000259" key="6">
    <source>
        <dbReference type="PROSITE" id="PS51194"/>
    </source>
</evidence>
<accession>A0A075GDM4</accession>
<evidence type="ECO:0000256" key="2">
    <source>
        <dbReference type="ARBA" id="ARBA00022801"/>
    </source>
</evidence>
<keyword evidence="2" id="KW-0378">Hydrolase</keyword>
<dbReference type="Pfam" id="PF00270">
    <property type="entry name" value="DEAD"/>
    <property type="match status" value="1"/>
</dbReference>